<keyword evidence="2" id="KW-1185">Reference proteome</keyword>
<name>A0AAD7IYE6_9AGAR</name>
<protein>
    <submittedName>
        <fullName evidence="1">Uncharacterized protein</fullName>
    </submittedName>
</protein>
<evidence type="ECO:0000313" key="2">
    <source>
        <dbReference type="Proteomes" id="UP001215598"/>
    </source>
</evidence>
<sequence>MSLSFLTTPWVIGQDASTPILSSGEIVFRLTVLLFICSQRLPVFFNLSQYLPPLCRPPTLVSKIDDLGRARFALSEWTAILHLSATTGIHCNVSNTKTSRMADERLTPEPIPPLIAPTTLIFKGTLWRSGVAKALLSVLTLHLLRHLQILENYVGKHPVTVLTSFSDRLECEAPLVEVDIMSPTSPPQMYRMLFGRKGRKMHFGRPHRIPGNLEELVGLRRRRRSGL</sequence>
<dbReference type="AlphaFoldDB" id="A0AAD7IYE6"/>
<evidence type="ECO:0000313" key="1">
    <source>
        <dbReference type="EMBL" id="KAJ7752977.1"/>
    </source>
</evidence>
<accession>A0AAD7IYE6</accession>
<gene>
    <name evidence="1" type="ORF">B0H16DRAFT_1545545</name>
</gene>
<comment type="caution">
    <text evidence="1">The sequence shown here is derived from an EMBL/GenBank/DDBJ whole genome shotgun (WGS) entry which is preliminary data.</text>
</comment>
<proteinExistence type="predicted"/>
<dbReference type="EMBL" id="JARKIB010000057">
    <property type="protein sequence ID" value="KAJ7752977.1"/>
    <property type="molecule type" value="Genomic_DNA"/>
</dbReference>
<dbReference type="Proteomes" id="UP001215598">
    <property type="component" value="Unassembled WGS sequence"/>
</dbReference>
<reference evidence="1" key="1">
    <citation type="submission" date="2023-03" db="EMBL/GenBank/DDBJ databases">
        <title>Massive genome expansion in bonnet fungi (Mycena s.s.) driven by repeated elements and novel gene families across ecological guilds.</title>
        <authorList>
            <consortium name="Lawrence Berkeley National Laboratory"/>
            <person name="Harder C.B."/>
            <person name="Miyauchi S."/>
            <person name="Viragh M."/>
            <person name="Kuo A."/>
            <person name="Thoen E."/>
            <person name="Andreopoulos B."/>
            <person name="Lu D."/>
            <person name="Skrede I."/>
            <person name="Drula E."/>
            <person name="Henrissat B."/>
            <person name="Morin E."/>
            <person name="Kohler A."/>
            <person name="Barry K."/>
            <person name="LaButti K."/>
            <person name="Morin E."/>
            <person name="Salamov A."/>
            <person name="Lipzen A."/>
            <person name="Mereny Z."/>
            <person name="Hegedus B."/>
            <person name="Baldrian P."/>
            <person name="Stursova M."/>
            <person name="Weitz H."/>
            <person name="Taylor A."/>
            <person name="Grigoriev I.V."/>
            <person name="Nagy L.G."/>
            <person name="Martin F."/>
            <person name="Kauserud H."/>
        </authorList>
    </citation>
    <scope>NUCLEOTIDE SEQUENCE</scope>
    <source>
        <strain evidence="1">CBHHK182m</strain>
    </source>
</reference>
<organism evidence="1 2">
    <name type="scientific">Mycena metata</name>
    <dbReference type="NCBI Taxonomy" id="1033252"/>
    <lineage>
        <taxon>Eukaryota</taxon>
        <taxon>Fungi</taxon>
        <taxon>Dikarya</taxon>
        <taxon>Basidiomycota</taxon>
        <taxon>Agaricomycotina</taxon>
        <taxon>Agaricomycetes</taxon>
        <taxon>Agaricomycetidae</taxon>
        <taxon>Agaricales</taxon>
        <taxon>Marasmiineae</taxon>
        <taxon>Mycenaceae</taxon>
        <taxon>Mycena</taxon>
    </lineage>
</organism>